<accession>A0A832N3Q1</accession>
<dbReference type="InterPro" id="IPR013424">
    <property type="entry name" value="Ice-binding_C"/>
</dbReference>
<feature type="signal peptide" evidence="1">
    <location>
        <begin position="1"/>
        <end position="23"/>
    </location>
</feature>
<proteinExistence type="predicted"/>
<dbReference type="EMBL" id="DRNF01000210">
    <property type="protein sequence ID" value="HHJ80648.1"/>
    <property type="molecule type" value="Genomic_DNA"/>
</dbReference>
<dbReference type="NCBIfam" id="TIGR02595">
    <property type="entry name" value="PEP_CTERM"/>
    <property type="match status" value="1"/>
</dbReference>
<dbReference type="AlphaFoldDB" id="A0A832N3Q1"/>
<evidence type="ECO:0000259" key="2">
    <source>
        <dbReference type="Pfam" id="PF07589"/>
    </source>
</evidence>
<sequence length="245" mass="24181">MKKQIVTGAIASALILGMSSANALVIDDFSGDAFGPTDAPLSAVAAGTSSSGYNRTVDATSSAPNTTVSINSGASLGVFSHSQDSGVTGSSQVNFDLGGFDLTEAGSMNAFRIGLESIDLNGFFGIVVDGVTGTLSSSSVLAANGLVTPSFADLLFSDFAGVDFTNASSVSLFVDGNGTEALDAAFSMVGTVCSGLSSSGGSGVQGTNGNCDIPPPPTVPEPATLALLGLGLAGLGYRSRKAKKA</sequence>
<reference evidence="3" key="1">
    <citation type="journal article" date="2020" name="mSystems">
        <title>Genome- and Community-Level Interaction Insights into Carbon Utilization and Element Cycling Functions of Hydrothermarchaeota in Hydrothermal Sediment.</title>
        <authorList>
            <person name="Zhou Z."/>
            <person name="Liu Y."/>
            <person name="Xu W."/>
            <person name="Pan J."/>
            <person name="Luo Z.H."/>
            <person name="Li M."/>
        </authorList>
    </citation>
    <scope>NUCLEOTIDE SEQUENCE [LARGE SCALE GENOMIC DNA]</scope>
    <source>
        <strain evidence="3">HyVt-505</strain>
    </source>
</reference>
<organism evidence="3">
    <name type="scientific">Candidatus Tenderia electrophaga</name>
    <dbReference type="NCBI Taxonomy" id="1748243"/>
    <lineage>
        <taxon>Bacteria</taxon>
        <taxon>Pseudomonadati</taxon>
        <taxon>Pseudomonadota</taxon>
        <taxon>Gammaproteobacteria</taxon>
        <taxon>Candidatus Tenderiales</taxon>
        <taxon>Candidatus Tenderiaceae</taxon>
        <taxon>Candidatus Tenderia</taxon>
    </lineage>
</organism>
<feature type="domain" description="Ice-binding protein C-terminal" evidence="2">
    <location>
        <begin position="218"/>
        <end position="241"/>
    </location>
</feature>
<protein>
    <submittedName>
        <fullName evidence="3">PEP-CTERM sorting domain-containing protein</fullName>
    </submittedName>
</protein>
<comment type="caution">
    <text evidence="3">The sequence shown here is derived from an EMBL/GenBank/DDBJ whole genome shotgun (WGS) entry which is preliminary data.</text>
</comment>
<dbReference type="Proteomes" id="UP000885832">
    <property type="component" value="Unassembled WGS sequence"/>
</dbReference>
<dbReference type="Pfam" id="PF07589">
    <property type="entry name" value="PEP-CTERM"/>
    <property type="match status" value="1"/>
</dbReference>
<name>A0A832N3Q1_9GAMM</name>
<evidence type="ECO:0000313" key="3">
    <source>
        <dbReference type="EMBL" id="HHJ80648.1"/>
    </source>
</evidence>
<gene>
    <name evidence="3" type="ORF">ENJ65_03340</name>
</gene>
<keyword evidence="1" id="KW-0732">Signal</keyword>
<evidence type="ECO:0000256" key="1">
    <source>
        <dbReference type="SAM" id="SignalP"/>
    </source>
</evidence>
<feature type="chain" id="PRO_5032581527" evidence="1">
    <location>
        <begin position="24"/>
        <end position="245"/>
    </location>
</feature>